<comment type="caution">
    <text evidence="7">The sequence shown here is derived from an EMBL/GenBank/DDBJ whole genome shotgun (WGS) entry which is preliminary data.</text>
</comment>
<dbReference type="GO" id="GO:0003682">
    <property type="term" value="F:chromatin binding"/>
    <property type="evidence" value="ECO:0007669"/>
    <property type="project" value="InterPro"/>
</dbReference>
<evidence type="ECO:0000256" key="1">
    <source>
        <dbReference type="ARBA" id="ARBA00022441"/>
    </source>
</evidence>
<accession>A0A397TWP5</accession>
<dbReference type="PANTHER" id="PTHR46461">
    <property type="entry name" value="KELCH DOMAIN-CONTAINING PROTEIN 3"/>
    <property type="match status" value="1"/>
</dbReference>
<dbReference type="EMBL" id="QKYT01000005">
    <property type="protein sequence ID" value="RIA99294.1"/>
    <property type="molecule type" value="Genomic_DNA"/>
</dbReference>
<protein>
    <recommendedName>
        <fullName evidence="6">Attractin/MKLN-like beta-propeller domain-containing protein</fullName>
    </recommendedName>
</protein>
<organism evidence="7 8">
    <name type="scientific">Glomus cerebriforme</name>
    <dbReference type="NCBI Taxonomy" id="658196"/>
    <lineage>
        <taxon>Eukaryota</taxon>
        <taxon>Fungi</taxon>
        <taxon>Fungi incertae sedis</taxon>
        <taxon>Mucoromycota</taxon>
        <taxon>Glomeromycotina</taxon>
        <taxon>Glomeromycetes</taxon>
        <taxon>Glomerales</taxon>
        <taxon>Glomeraceae</taxon>
        <taxon>Glomus</taxon>
    </lineage>
</organism>
<name>A0A397TWP5_9GLOM</name>
<dbReference type="InterPro" id="IPR011043">
    <property type="entry name" value="Gal_Oxase/kelch_b-propeller"/>
</dbReference>
<keyword evidence="4" id="KW-0472">Membrane</keyword>
<feature type="region of interest" description="Disordered" evidence="3">
    <location>
        <begin position="380"/>
        <end position="404"/>
    </location>
</feature>
<dbReference type="AlphaFoldDB" id="A0A397TWP5"/>
<gene>
    <name evidence="7" type="ORF">C1645_730923</name>
</gene>
<dbReference type="SUPFAM" id="SSF50965">
    <property type="entry name" value="Galactose oxidase, central domain"/>
    <property type="match status" value="1"/>
</dbReference>
<proteinExistence type="predicted"/>
<keyword evidence="5" id="KW-0732">Signal</keyword>
<feature type="domain" description="Attractin/MKLN-like beta-propeller" evidence="6">
    <location>
        <begin position="114"/>
        <end position="378"/>
    </location>
</feature>
<reference evidence="7 8" key="1">
    <citation type="submission" date="2018-06" db="EMBL/GenBank/DDBJ databases">
        <title>Comparative genomics reveals the genomic features of Rhizophagus irregularis, R. cerebriforme, R. diaphanum and Gigaspora rosea, and their symbiotic lifestyle signature.</title>
        <authorList>
            <person name="Morin E."/>
            <person name="San Clemente H."/>
            <person name="Chen E.C.H."/>
            <person name="De La Providencia I."/>
            <person name="Hainaut M."/>
            <person name="Kuo A."/>
            <person name="Kohler A."/>
            <person name="Murat C."/>
            <person name="Tang N."/>
            <person name="Roy S."/>
            <person name="Loubradou J."/>
            <person name="Henrissat B."/>
            <person name="Grigoriev I.V."/>
            <person name="Corradi N."/>
            <person name="Roux C."/>
            <person name="Martin F.M."/>
        </authorList>
    </citation>
    <scope>NUCLEOTIDE SEQUENCE [LARGE SCALE GENOMIC DNA]</scope>
    <source>
        <strain evidence="7 8">DAOM 227022</strain>
    </source>
</reference>
<keyword evidence="4" id="KW-0812">Transmembrane</keyword>
<dbReference type="Pfam" id="PF24981">
    <property type="entry name" value="Beta-prop_ATRN-LZTR1"/>
    <property type="match status" value="1"/>
</dbReference>
<evidence type="ECO:0000259" key="6">
    <source>
        <dbReference type="Pfam" id="PF24981"/>
    </source>
</evidence>
<dbReference type="InterPro" id="IPR052637">
    <property type="entry name" value="KLHDC3-like"/>
</dbReference>
<dbReference type="SUPFAM" id="SSF117281">
    <property type="entry name" value="Kelch motif"/>
    <property type="match status" value="1"/>
</dbReference>
<dbReference type="GO" id="GO:0005737">
    <property type="term" value="C:cytoplasm"/>
    <property type="evidence" value="ECO:0007669"/>
    <property type="project" value="TreeGrafter"/>
</dbReference>
<dbReference type="Proteomes" id="UP000265703">
    <property type="component" value="Unassembled WGS sequence"/>
</dbReference>
<feature type="signal peptide" evidence="5">
    <location>
        <begin position="1"/>
        <end position="27"/>
    </location>
</feature>
<keyword evidence="4" id="KW-1133">Transmembrane helix</keyword>
<keyword evidence="1" id="KW-0880">Kelch repeat</keyword>
<dbReference type="PANTHER" id="PTHR46461:SF1">
    <property type="entry name" value="KELCH DOMAIN-CONTAINING PROTEIN 3"/>
    <property type="match status" value="1"/>
</dbReference>
<evidence type="ECO:0000256" key="4">
    <source>
        <dbReference type="SAM" id="Phobius"/>
    </source>
</evidence>
<evidence type="ECO:0000256" key="2">
    <source>
        <dbReference type="ARBA" id="ARBA00022737"/>
    </source>
</evidence>
<dbReference type="InterPro" id="IPR015915">
    <property type="entry name" value="Kelch-typ_b-propeller"/>
</dbReference>
<feature type="chain" id="PRO_5017416820" description="Attractin/MKLN-like beta-propeller domain-containing protein" evidence="5">
    <location>
        <begin position="28"/>
        <end position="498"/>
    </location>
</feature>
<evidence type="ECO:0000256" key="5">
    <source>
        <dbReference type="SAM" id="SignalP"/>
    </source>
</evidence>
<keyword evidence="8" id="KW-1185">Reference proteome</keyword>
<evidence type="ECO:0000313" key="8">
    <source>
        <dbReference type="Proteomes" id="UP000265703"/>
    </source>
</evidence>
<dbReference type="Gene3D" id="2.120.10.80">
    <property type="entry name" value="Kelch-type beta propeller"/>
    <property type="match status" value="2"/>
</dbReference>
<evidence type="ECO:0000256" key="3">
    <source>
        <dbReference type="SAM" id="MobiDB-lite"/>
    </source>
</evidence>
<feature type="transmembrane region" description="Helical" evidence="4">
    <location>
        <begin position="407"/>
        <end position="431"/>
    </location>
</feature>
<evidence type="ECO:0000313" key="7">
    <source>
        <dbReference type="EMBL" id="RIA99294.1"/>
    </source>
</evidence>
<dbReference type="InterPro" id="IPR056737">
    <property type="entry name" value="Beta-prop_ATRN-MKLN-like"/>
</dbReference>
<keyword evidence="2" id="KW-0677">Repeat</keyword>
<sequence>MMYSKLNHLILIILNVLSQLLNTVVYGQDYIPKSRIGHAAVLIQSERKIYYIGGYTFNISDMIANPTSDLFYFDYNVNYNDTFFTYTGLKSQGVNFPLSVYHIANIGGANQDSIFIIGGIHVLKASNADYVYRYDIKTNEFNIPVIQGKAPPIQFRVGVNSVSYGGKIYMFGGRIYSADTDNLPFLVNQFDILDTVNLNWQVGSTVNSPVTRTGYTATLVNGVIYYIGGRKQKYIFSPMTEIFQYDILGDKWSLKTATFADINVIPGSRTSHSAVSYNGKIYVYGGMYYNADTLFDLPPKETLVMLDTTTLVWSTPPINGTTDIPKLAYHTASLLHSIMIIAFGNHTGLPYNEDRTNNLTYVFDLDNSFPWSSLSLTTNKPPNITTESPTAATSNTKPQPTSSPNKMVIVGVSIGLVVVIGTILLVCSLVYRRMKKNKMGERSSHADGQDTFNEVRIQNPSGDDKYYSMNQQQYSPAHQQFASQQLQPQHIVTRATHF</sequence>
<dbReference type="OrthoDB" id="2307419at2759"/>